<sequence length="381" mass="42458">MFRELTKVLPRPVLVVLAIVVGSTFIFLLYLGMNKLINYAPERYHEGLYGAMFVGPAIFLLGLFLLYPAIRTIYLSFFDKRGNNFIGLENYIWSFSDRMMLITIRNQVIWLVGVVTLVILFGLVVGYISDRLKKGEAFFKSIIFMPMAISAVGSSAIFKFIYEYRPPPLTQIGLINGLRVGVGSDVNGNECGNNVTLDDGTKLDYVNEGCLKPIGWLQQRDLTNLPSFENITSTDFFSSIFVNFPINTVLLMLVMVWMFTGFAMVVFSAAIKAIPGEIIEAGQIDGASEGKIFLSIVIPYLKTTILVVATYMTVSVLKAFDIIYVTTRGDFETNLLAVKMLDEFAKFLNQGRSAAVAVIIFISVIPIIILNIIRNKSEAKS</sequence>
<accession>S5DYE4</accession>
<proteinExistence type="inferred from homology"/>
<dbReference type="PROSITE" id="PS50928">
    <property type="entry name" value="ABC_TM1"/>
    <property type="match status" value="1"/>
</dbReference>
<evidence type="ECO:0000256" key="5">
    <source>
        <dbReference type="ARBA" id="ARBA00022989"/>
    </source>
</evidence>
<dbReference type="EMBL" id="KC811147">
    <property type="protein sequence ID" value="AGQ19962.1"/>
    <property type="molecule type" value="Genomic_DNA"/>
</dbReference>
<name>S5DYE4_9ACTN</name>
<protein>
    <submittedName>
        <fullName evidence="9">ABC-type sugar transport systems, permease components</fullName>
    </submittedName>
</protein>
<dbReference type="CDD" id="cd06261">
    <property type="entry name" value="TM_PBP2"/>
    <property type="match status" value="1"/>
</dbReference>
<feature type="transmembrane region" description="Helical" evidence="7">
    <location>
        <begin position="108"/>
        <end position="129"/>
    </location>
</feature>
<feature type="domain" description="ABC transmembrane type-1" evidence="8">
    <location>
        <begin position="104"/>
        <end position="371"/>
    </location>
</feature>
<keyword evidence="9" id="KW-0762">Sugar transport</keyword>
<keyword evidence="4 7" id="KW-0812">Transmembrane</keyword>
<keyword evidence="2 7" id="KW-0813">Transport</keyword>
<dbReference type="GO" id="GO:0055085">
    <property type="term" value="P:transmembrane transport"/>
    <property type="evidence" value="ECO:0007669"/>
    <property type="project" value="InterPro"/>
</dbReference>
<organism evidence="9">
    <name type="scientific">Candidatus Actinomarina minuta</name>
    <dbReference type="NCBI Taxonomy" id="1389454"/>
    <lineage>
        <taxon>Bacteria</taxon>
        <taxon>Bacillati</taxon>
        <taxon>Actinomycetota</taxon>
        <taxon>Actinomycetes</taxon>
        <taxon>Candidatus Actinomarinidae</taxon>
        <taxon>Candidatus Actinomarinales</taxon>
        <taxon>Candidatus Actinomarineae</taxon>
        <taxon>Candidatus Actinomarinaceae</taxon>
        <taxon>Candidatus Actinomarina</taxon>
    </lineage>
</organism>
<evidence type="ECO:0000313" key="9">
    <source>
        <dbReference type="EMBL" id="AGQ19962.1"/>
    </source>
</evidence>
<dbReference type="InterPro" id="IPR000515">
    <property type="entry name" value="MetI-like"/>
</dbReference>
<evidence type="ECO:0000256" key="3">
    <source>
        <dbReference type="ARBA" id="ARBA00022475"/>
    </source>
</evidence>
<dbReference type="PANTHER" id="PTHR43227">
    <property type="entry name" value="BLL4140 PROTEIN"/>
    <property type="match status" value="1"/>
</dbReference>
<feature type="transmembrane region" description="Helical" evidence="7">
    <location>
        <begin position="12"/>
        <end position="31"/>
    </location>
</feature>
<comment type="subcellular location">
    <subcellularLocation>
        <location evidence="1 7">Cell membrane</location>
        <topology evidence="1 7">Multi-pass membrane protein</topology>
    </subcellularLocation>
</comment>
<keyword evidence="5 7" id="KW-1133">Transmembrane helix</keyword>
<evidence type="ECO:0000259" key="8">
    <source>
        <dbReference type="PROSITE" id="PS50928"/>
    </source>
</evidence>
<reference evidence="9" key="1">
    <citation type="journal article" date="2013" name="Sci. Rep.">
        <title>Metagenomics uncovers a new group of low GC and ultra-small marine Actinobacteria.</title>
        <authorList>
            <person name="Ghai R."/>
            <person name="Mizuno C.M."/>
            <person name="Picazo A."/>
            <person name="Camacho A."/>
            <person name="Rodriguez-Valera F."/>
        </authorList>
    </citation>
    <scope>NUCLEOTIDE SEQUENCE</scope>
</reference>
<comment type="similarity">
    <text evidence="7">Belongs to the binding-protein-dependent transport system permease family.</text>
</comment>
<dbReference type="InterPro" id="IPR050809">
    <property type="entry name" value="UgpAE/MalFG_permease"/>
</dbReference>
<dbReference type="PANTHER" id="PTHR43227:SF8">
    <property type="entry name" value="DIACETYLCHITOBIOSE UPTAKE SYSTEM PERMEASE PROTEIN DASB"/>
    <property type="match status" value="1"/>
</dbReference>
<evidence type="ECO:0000256" key="7">
    <source>
        <dbReference type="RuleBase" id="RU363032"/>
    </source>
</evidence>
<evidence type="ECO:0000256" key="2">
    <source>
        <dbReference type="ARBA" id="ARBA00022448"/>
    </source>
</evidence>
<feature type="transmembrane region" description="Helical" evidence="7">
    <location>
        <begin position="249"/>
        <end position="271"/>
    </location>
</feature>
<dbReference type="AlphaFoldDB" id="S5DYE4"/>
<dbReference type="Pfam" id="PF00528">
    <property type="entry name" value="BPD_transp_1"/>
    <property type="match status" value="1"/>
</dbReference>
<feature type="transmembrane region" description="Helical" evidence="7">
    <location>
        <begin position="292"/>
        <end position="314"/>
    </location>
</feature>
<dbReference type="SUPFAM" id="SSF161098">
    <property type="entry name" value="MetI-like"/>
    <property type="match status" value="1"/>
</dbReference>
<keyword evidence="6 7" id="KW-0472">Membrane</keyword>
<evidence type="ECO:0000256" key="1">
    <source>
        <dbReference type="ARBA" id="ARBA00004651"/>
    </source>
</evidence>
<dbReference type="SUPFAM" id="SSF160964">
    <property type="entry name" value="MalF N-terminal region-like"/>
    <property type="match status" value="1"/>
</dbReference>
<evidence type="ECO:0000256" key="6">
    <source>
        <dbReference type="ARBA" id="ARBA00023136"/>
    </source>
</evidence>
<evidence type="ECO:0000256" key="4">
    <source>
        <dbReference type="ARBA" id="ARBA00022692"/>
    </source>
</evidence>
<feature type="transmembrane region" description="Helical" evidence="7">
    <location>
        <begin position="51"/>
        <end position="70"/>
    </location>
</feature>
<dbReference type="InterPro" id="IPR035906">
    <property type="entry name" value="MetI-like_sf"/>
</dbReference>
<dbReference type="GO" id="GO:0005886">
    <property type="term" value="C:plasma membrane"/>
    <property type="evidence" value="ECO:0007669"/>
    <property type="project" value="UniProtKB-SubCell"/>
</dbReference>
<dbReference type="Gene3D" id="1.10.3720.10">
    <property type="entry name" value="MetI-like"/>
    <property type="match status" value="1"/>
</dbReference>
<feature type="transmembrane region" description="Helical" evidence="7">
    <location>
        <begin position="354"/>
        <end position="373"/>
    </location>
</feature>
<keyword evidence="3" id="KW-1003">Cell membrane</keyword>